<dbReference type="OrthoDB" id="2439986at2759"/>
<name>A0A8H7Q871_9FUNG</name>
<proteinExistence type="predicted"/>
<evidence type="ECO:0000313" key="3">
    <source>
        <dbReference type="Proteomes" id="UP000612746"/>
    </source>
</evidence>
<feature type="compositionally biased region" description="Basic residues" evidence="1">
    <location>
        <begin position="306"/>
        <end position="316"/>
    </location>
</feature>
<dbReference type="AlphaFoldDB" id="A0A8H7Q871"/>
<dbReference type="EMBL" id="JAEPRA010000002">
    <property type="protein sequence ID" value="KAG2188234.1"/>
    <property type="molecule type" value="Genomic_DNA"/>
</dbReference>
<evidence type="ECO:0000313" key="2">
    <source>
        <dbReference type="EMBL" id="KAG2188234.1"/>
    </source>
</evidence>
<feature type="region of interest" description="Disordered" evidence="1">
    <location>
        <begin position="216"/>
        <end position="244"/>
    </location>
</feature>
<feature type="compositionally biased region" description="Low complexity" evidence="1">
    <location>
        <begin position="416"/>
        <end position="436"/>
    </location>
</feature>
<feature type="compositionally biased region" description="Polar residues" evidence="1">
    <location>
        <begin position="348"/>
        <end position="360"/>
    </location>
</feature>
<dbReference type="Proteomes" id="UP000612746">
    <property type="component" value="Unassembled WGS sequence"/>
</dbReference>
<protein>
    <submittedName>
        <fullName evidence="2">Uncharacterized protein</fullName>
    </submittedName>
</protein>
<accession>A0A8H7Q871</accession>
<evidence type="ECO:0000256" key="1">
    <source>
        <dbReference type="SAM" id="MobiDB-lite"/>
    </source>
</evidence>
<sequence length="436" mass="48943">MPPLVRADPITSLRQLKTELAYLRQCHADETTAFISRIDPAIFTSQDRETLMQPMILGIVQKKLKTDVLSSILGVSCPIVNREADDAVLGLLKSWLADKSERTELMFNDRKNTIHQAYAELEQHPSHPVSNRSRYWTVRETSILHALYPILGHDHDAYTSILTERTALQISHKIQSEYTRGYLGDHKGHDHYKQTKAIHYKPFRDIAGHMGLLKDRHHHRRASQANELDQTHVPSIIDGSGHDNSILTELSSSIALTRPRRMGRSKKLEEVEAQVEKFVSTESSRPRRRGRLSKSDDAQTANSTAPRRRIGRPRKSKLADTHEGGIETVPRQVGRRNKHFDAPEEQHTQSIETTSPSPGDTASKFENDESKHEQSSELTSPRRSEPFKRVDSGKIKKVETLPISSHSAKAGEKPSKASSTPASSSKSPPHSSCLAS</sequence>
<keyword evidence="3" id="KW-1185">Reference proteome</keyword>
<feature type="region of interest" description="Disordered" evidence="1">
    <location>
        <begin position="275"/>
        <end position="436"/>
    </location>
</feature>
<comment type="caution">
    <text evidence="2">The sequence shown here is derived from an EMBL/GenBank/DDBJ whole genome shotgun (WGS) entry which is preliminary data.</text>
</comment>
<feature type="compositionally biased region" description="Basic and acidic residues" evidence="1">
    <location>
        <begin position="363"/>
        <end position="399"/>
    </location>
</feature>
<organism evidence="2 3">
    <name type="scientific">Umbelopsis vinacea</name>
    <dbReference type="NCBI Taxonomy" id="44442"/>
    <lineage>
        <taxon>Eukaryota</taxon>
        <taxon>Fungi</taxon>
        <taxon>Fungi incertae sedis</taxon>
        <taxon>Mucoromycota</taxon>
        <taxon>Mucoromycotina</taxon>
        <taxon>Umbelopsidomycetes</taxon>
        <taxon>Umbelopsidales</taxon>
        <taxon>Umbelopsidaceae</taxon>
        <taxon>Umbelopsis</taxon>
    </lineage>
</organism>
<reference evidence="2" key="1">
    <citation type="submission" date="2020-12" db="EMBL/GenBank/DDBJ databases">
        <title>Metabolic potential, ecology and presence of endohyphal bacteria is reflected in genomic diversity of Mucoromycotina.</title>
        <authorList>
            <person name="Muszewska A."/>
            <person name="Okrasinska A."/>
            <person name="Steczkiewicz K."/>
            <person name="Drgas O."/>
            <person name="Orlowska M."/>
            <person name="Perlinska-Lenart U."/>
            <person name="Aleksandrzak-Piekarczyk T."/>
            <person name="Szatraj K."/>
            <person name="Zielenkiewicz U."/>
            <person name="Pilsyk S."/>
            <person name="Malc E."/>
            <person name="Mieczkowski P."/>
            <person name="Kruszewska J.S."/>
            <person name="Biernat P."/>
            <person name="Pawlowska J."/>
        </authorList>
    </citation>
    <scope>NUCLEOTIDE SEQUENCE</scope>
    <source>
        <strain evidence="2">WA0000051536</strain>
    </source>
</reference>
<gene>
    <name evidence="2" type="ORF">INT44_000986</name>
</gene>